<dbReference type="GO" id="GO:0004497">
    <property type="term" value="F:monooxygenase activity"/>
    <property type="evidence" value="ECO:0007669"/>
    <property type="project" value="UniProtKB-KW"/>
</dbReference>
<dbReference type="PANTHER" id="PTHR13789:SF309">
    <property type="entry name" value="PUTATIVE (AFU_ORTHOLOGUE AFUA_6G14510)-RELATED"/>
    <property type="match status" value="1"/>
</dbReference>
<dbReference type="Proteomes" id="UP000503447">
    <property type="component" value="Chromosome"/>
</dbReference>
<dbReference type="InterPro" id="IPR050493">
    <property type="entry name" value="FAD-dep_Monooxygenase_BioMet"/>
</dbReference>
<feature type="domain" description="FAD-binding" evidence="3">
    <location>
        <begin position="6"/>
        <end position="314"/>
    </location>
</feature>
<dbReference type="EMBL" id="CP053452">
    <property type="protein sequence ID" value="QJW95238.1"/>
    <property type="molecule type" value="Genomic_DNA"/>
</dbReference>
<dbReference type="Pfam" id="PF01494">
    <property type="entry name" value="FAD_binding_3"/>
    <property type="match status" value="1"/>
</dbReference>
<keyword evidence="2" id="KW-0503">Monooxygenase</keyword>
<evidence type="ECO:0000313" key="4">
    <source>
        <dbReference type="EMBL" id="QJW95238.1"/>
    </source>
</evidence>
<accession>A0A6M5YMS5</accession>
<dbReference type="GO" id="GO:0071949">
    <property type="term" value="F:FAD binding"/>
    <property type="evidence" value="ECO:0007669"/>
    <property type="project" value="InterPro"/>
</dbReference>
<dbReference type="KEGG" id="ftj:FTUN_2780"/>
<organism evidence="4 5">
    <name type="scientific">Frigoriglobus tundricola</name>
    <dbReference type="NCBI Taxonomy" id="2774151"/>
    <lineage>
        <taxon>Bacteria</taxon>
        <taxon>Pseudomonadati</taxon>
        <taxon>Planctomycetota</taxon>
        <taxon>Planctomycetia</taxon>
        <taxon>Gemmatales</taxon>
        <taxon>Gemmataceae</taxon>
        <taxon>Frigoriglobus</taxon>
    </lineage>
</organism>
<evidence type="ECO:0000259" key="3">
    <source>
        <dbReference type="Pfam" id="PF01494"/>
    </source>
</evidence>
<name>A0A6M5YMS5_9BACT</name>
<evidence type="ECO:0000256" key="1">
    <source>
        <dbReference type="ARBA" id="ARBA00023002"/>
    </source>
</evidence>
<reference evidence="5" key="1">
    <citation type="submission" date="2020-05" db="EMBL/GenBank/DDBJ databases">
        <title>Frigoriglobus tundricola gen. nov., sp. nov., a psychrotolerant cellulolytic planctomycete of the family Gemmataceae with two divergent copies of 16S rRNA gene.</title>
        <authorList>
            <person name="Kulichevskaya I.S."/>
            <person name="Ivanova A.A."/>
            <person name="Naumoff D.G."/>
            <person name="Beletsky A.V."/>
            <person name="Rijpstra W.I.C."/>
            <person name="Sinninghe Damste J.S."/>
            <person name="Mardanov A.V."/>
            <person name="Ravin N.V."/>
            <person name="Dedysh S.N."/>
        </authorList>
    </citation>
    <scope>NUCLEOTIDE SEQUENCE [LARGE SCALE GENOMIC DNA]</scope>
    <source>
        <strain evidence="5">PL17</strain>
    </source>
</reference>
<protein>
    <recommendedName>
        <fullName evidence="3">FAD-binding domain-containing protein</fullName>
    </recommendedName>
</protein>
<proteinExistence type="predicted"/>
<evidence type="ECO:0000256" key="2">
    <source>
        <dbReference type="ARBA" id="ARBA00023033"/>
    </source>
</evidence>
<dbReference type="SUPFAM" id="SSF51905">
    <property type="entry name" value="FAD/NAD(P)-binding domain"/>
    <property type="match status" value="1"/>
</dbReference>
<dbReference type="InterPro" id="IPR002938">
    <property type="entry name" value="FAD-bd"/>
</dbReference>
<dbReference type="Gene3D" id="3.30.9.10">
    <property type="entry name" value="D-Amino Acid Oxidase, subunit A, domain 2"/>
    <property type="match status" value="1"/>
</dbReference>
<dbReference type="InterPro" id="IPR036188">
    <property type="entry name" value="FAD/NAD-bd_sf"/>
</dbReference>
<evidence type="ECO:0000313" key="5">
    <source>
        <dbReference type="Proteomes" id="UP000503447"/>
    </source>
</evidence>
<dbReference type="PANTHER" id="PTHR13789">
    <property type="entry name" value="MONOOXYGENASE"/>
    <property type="match status" value="1"/>
</dbReference>
<keyword evidence="5" id="KW-1185">Reference proteome</keyword>
<dbReference type="PRINTS" id="PR00420">
    <property type="entry name" value="RNGMNOXGNASE"/>
</dbReference>
<sequence length="395" mass="43135">MPRALRVGVVGFGMAGATTAYLLARDGHRVTLIERAPEVGPIGAGVLLQCSGQAVLKHLGALDRVLAHAAPIDELYARHAGSGRTLVRNRYGDYEPGCRAYGVHRGVLFNALRNLVETQPVDVRLGAEIVTREITPGGGVLLTDRTGTRHGPFDCVVCGDGSRSHLRTTFGFTASVLEYDHGTLWATVPGAGVPGKLLQVVRGTRQLFGLLPLGDGLVSLYWGLPTRDLAAVRARGLDALKREIVAFCPEAADPLDFVQDFDQLLHTTYRHVHMPRRHDGRVLFIGDAAHAMSPHLGQGINLAMVDAWRLAACLRDADTPAAAFRAFGARQRAYVRYYSLVTWFLSPFFQSDWRVLGWGRDRVLPVLPRIPVVRRQMLMTVAGLKGGFLNGRITI</sequence>
<dbReference type="RefSeq" id="WP_171471063.1">
    <property type="nucleotide sequence ID" value="NZ_CP053452.2"/>
</dbReference>
<dbReference type="Gene3D" id="3.50.50.60">
    <property type="entry name" value="FAD/NAD(P)-binding domain"/>
    <property type="match status" value="1"/>
</dbReference>
<keyword evidence="1" id="KW-0560">Oxidoreductase</keyword>
<dbReference type="AlphaFoldDB" id="A0A6M5YMS5"/>
<gene>
    <name evidence="4" type="ORF">FTUN_2780</name>
</gene>